<dbReference type="GO" id="GO:0002055">
    <property type="term" value="F:adenine binding"/>
    <property type="evidence" value="ECO:0007669"/>
    <property type="project" value="TreeGrafter"/>
</dbReference>
<evidence type="ECO:0000256" key="8">
    <source>
        <dbReference type="ARBA" id="ARBA00022490"/>
    </source>
</evidence>
<keyword evidence="15" id="KW-1185">Reference proteome</keyword>
<dbReference type="InterPro" id="IPR050054">
    <property type="entry name" value="UPRTase/APRTase"/>
</dbReference>
<dbReference type="RefSeq" id="WP_146980426.1">
    <property type="nucleotide sequence ID" value="NZ_VOSM01000002.1"/>
</dbReference>
<dbReference type="GO" id="GO:0044209">
    <property type="term" value="P:AMP salvage"/>
    <property type="evidence" value="ECO:0007669"/>
    <property type="project" value="UniProtKB-UniRule"/>
</dbReference>
<dbReference type="SUPFAM" id="SSF53271">
    <property type="entry name" value="PRTase-like"/>
    <property type="match status" value="1"/>
</dbReference>
<dbReference type="FunFam" id="3.40.50.2020:FF:000004">
    <property type="entry name" value="Adenine phosphoribosyltransferase"/>
    <property type="match status" value="1"/>
</dbReference>
<evidence type="ECO:0000256" key="1">
    <source>
        <dbReference type="ARBA" id="ARBA00000868"/>
    </source>
</evidence>
<evidence type="ECO:0000256" key="4">
    <source>
        <dbReference type="ARBA" id="ARBA00004659"/>
    </source>
</evidence>
<dbReference type="NCBIfam" id="NF002636">
    <property type="entry name" value="PRK02304.1-5"/>
    <property type="match status" value="1"/>
</dbReference>
<evidence type="ECO:0000256" key="9">
    <source>
        <dbReference type="ARBA" id="ARBA00022676"/>
    </source>
</evidence>
<gene>
    <name evidence="12" type="primary">apt</name>
    <name evidence="14" type="ORF">FRC98_06280</name>
</gene>
<dbReference type="AlphaFoldDB" id="A0A5C6XAX0"/>
<name>A0A5C6XAX0_9DELT</name>
<evidence type="ECO:0000256" key="10">
    <source>
        <dbReference type="ARBA" id="ARBA00022679"/>
    </source>
</evidence>
<dbReference type="Gene3D" id="3.40.50.2020">
    <property type="match status" value="1"/>
</dbReference>
<proteinExistence type="inferred from homology"/>
<dbReference type="PANTHER" id="PTHR32315:SF3">
    <property type="entry name" value="ADENINE PHOSPHORIBOSYLTRANSFERASE"/>
    <property type="match status" value="1"/>
</dbReference>
<evidence type="ECO:0000256" key="11">
    <source>
        <dbReference type="ARBA" id="ARBA00022726"/>
    </source>
</evidence>
<organism evidence="14 15">
    <name type="scientific">Lujinxingia vulgaris</name>
    <dbReference type="NCBI Taxonomy" id="2600176"/>
    <lineage>
        <taxon>Bacteria</taxon>
        <taxon>Deltaproteobacteria</taxon>
        <taxon>Bradymonadales</taxon>
        <taxon>Lujinxingiaceae</taxon>
        <taxon>Lujinxingia</taxon>
    </lineage>
</organism>
<dbReference type="GO" id="GO:0006168">
    <property type="term" value="P:adenine salvage"/>
    <property type="evidence" value="ECO:0007669"/>
    <property type="project" value="InterPro"/>
</dbReference>
<evidence type="ECO:0000259" key="13">
    <source>
        <dbReference type="Pfam" id="PF00156"/>
    </source>
</evidence>
<dbReference type="PANTHER" id="PTHR32315">
    <property type="entry name" value="ADENINE PHOSPHORIBOSYLTRANSFERASE"/>
    <property type="match status" value="1"/>
</dbReference>
<dbReference type="NCBIfam" id="NF002634">
    <property type="entry name" value="PRK02304.1-3"/>
    <property type="match status" value="1"/>
</dbReference>
<evidence type="ECO:0000313" key="15">
    <source>
        <dbReference type="Proteomes" id="UP000321412"/>
    </source>
</evidence>
<dbReference type="Pfam" id="PF00156">
    <property type="entry name" value="Pribosyltran"/>
    <property type="match status" value="1"/>
</dbReference>
<evidence type="ECO:0000256" key="2">
    <source>
        <dbReference type="ARBA" id="ARBA00003968"/>
    </source>
</evidence>
<comment type="subunit">
    <text evidence="6 12">Homodimer.</text>
</comment>
<comment type="pathway">
    <text evidence="4 12">Purine metabolism; AMP biosynthesis via salvage pathway; AMP from adenine: step 1/1.</text>
</comment>
<dbReference type="InterPro" id="IPR029057">
    <property type="entry name" value="PRTase-like"/>
</dbReference>
<keyword evidence="8 12" id="KW-0963">Cytoplasm</keyword>
<sequence length="175" mass="18931">MSDLASKVRSTLRDVPDFPKEGIVFKDITPVLSDGMLFREIIEAWRERYAAQNISAIVGIESRGFIFGAALAHALGVGLTLVRKPGKLPYKRIGVDYTLEYGTDRVEMHTDALAPGDRVVVVDDLLATGGTCGATIALVQELGAVVVECAFLVELGFLEGSKRLHGVPYHALTVF</sequence>
<dbReference type="OrthoDB" id="9803963at2"/>
<dbReference type="InterPro" id="IPR005764">
    <property type="entry name" value="Ade_phspho_trans"/>
</dbReference>
<keyword evidence="10 12" id="KW-0808">Transferase</keyword>
<dbReference type="GO" id="GO:0003999">
    <property type="term" value="F:adenine phosphoribosyltransferase activity"/>
    <property type="evidence" value="ECO:0007669"/>
    <property type="project" value="UniProtKB-UniRule"/>
</dbReference>
<evidence type="ECO:0000256" key="12">
    <source>
        <dbReference type="HAMAP-Rule" id="MF_00004"/>
    </source>
</evidence>
<protein>
    <recommendedName>
        <fullName evidence="7 12">Adenine phosphoribosyltransferase</fullName>
        <shortName evidence="12">APRT</shortName>
        <ecNumber evidence="7 12">2.4.2.7</ecNumber>
    </recommendedName>
</protein>
<comment type="similarity">
    <text evidence="5 12">Belongs to the purine/pyrimidine phosphoribosyltransferase family.</text>
</comment>
<reference evidence="14 15" key="1">
    <citation type="submission" date="2019-08" db="EMBL/GenBank/DDBJ databases">
        <title>Bradymonadales sp. TMQ4.</title>
        <authorList>
            <person name="Liang Q."/>
        </authorList>
    </citation>
    <scope>NUCLEOTIDE SEQUENCE [LARGE SCALE GENOMIC DNA]</scope>
    <source>
        <strain evidence="14 15">TMQ4</strain>
    </source>
</reference>
<dbReference type="GO" id="GO:0006166">
    <property type="term" value="P:purine ribonucleoside salvage"/>
    <property type="evidence" value="ECO:0007669"/>
    <property type="project" value="UniProtKB-UniRule"/>
</dbReference>
<evidence type="ECO:0000256" key="3">
    <source>
        <dbReference type="ARBA" id="ARBA00004496"/>
    </source>
</evidence>
<dbReference type="CDD" id="cd06223">
    <property type="entry name" value="PRTases_typeI"/>
    <property type="match status" value="1"/>
</dbReference>
<evidence type="ECO:0000256" key="7">
    <source>
        <dbReference type="ARBA" id="ARBA00011893"/>
    </source>
</evidence>
<dbReference type="EC" id="2.4.2.7" evidence="7 12"/>
<comment type="caution">
    <text evidence="14">The sequence shown here is derived from an EMBL/GenBank/DDBJ whole genome shotgun (WGS) entry which is preliminary data.</text>
</comment>
<dbReference type="GO" id="GO:0005737">
    <property type="term" value="C:cytoplasm"/>
    <property type="evidence" value="ECO:0007669"/>
    <property type="project" value="UniProtKB-SubCell"/>
</dbReference>
<dbReference type="GO" id="GO:0016208">
    <property type="term" value="F:AMP binding"/>
    <property type="evidence" value="ECO:0007669"/>
    <property type="project" value="TreeGrafter"/>
</dbReference>
<comment type="function">
    <text evidence="2 12">Catalyzes a salvage reaction resulting in the formation of AMP, that is energically less costly than de novo synthesis.</text>
</comment>
<keyword evidence="11 12" id="KW-0660">Purine salvage</keyword>
<dbReference type="NCBIfam" id="TIGR01090">
    <property type="entry name" value="apt"/>
    <property type="match status" value="1"/>
</dbReference>
<dbReference type="InterPro" id="IPR000836">
    <property type="entry name" value="PRTase_dom"/>
</dbReference>
<keyword evidence="9 12" id="KW-0328">Glycosyltransferase</keyword>
<dbReference type="HAMAP" id="MF_00004">
    <property type="entry name" value="Aden_phosphoribosyltr"/>
    <property type="match status" value="1"/>
</dbReference>
<comment type="catalytic activity">
    <reaction evidence="1 12">
        <text>AMP + diphosphate = 5-phospho-alpha-D-ribose 1-diphosphate + adenine</text>
        <dbReference type="Rhea" id="RHEA:16609"/>
        <dbReference type="ChEBI" id="CHEBI:16708"/>
        <dbReference type="ChEBI" id="CHEBI:33019"/>
        <dbReference type="ChEBI" id="CHEBI:58017"/>
        <dbReference type="ChEBI" id="CHEBI:456215"/>
        <dbReference type="EC" id="2.4.2.7"/>
    </reaction>
</comment>
<accession>A0A5C6XAX0</accession>
<feature type="domain" description="Phosphoribosyltransferase" evidence="13">
    <location>
        <begin position="43"/>
        <end position="154"/>
    </location>
</feature>
<dbReference type="EMBL" id="VOSM01000002">
    <property type="protein sequence ID" value="TXD38486.1"/>
    <property type="molecule type" value="Genomic_DNA"/>
</dbReference>
<dbReference type="Proteomes" id="UP000321412">
    <property type="component" value="Unassembled WGS sequence"/>
</dbReference>
<evidence type="ECO:0000256" key="6">
    <source>
        <dbReference type="ARBA" id="ARBA00011738"/>
    </source>
</evidence>
<comment type="subcellular location">
    <subcellularLocation>
        <location evidence="3 12">Cytoplasm</location>
    </subcellularLocation>
</comment>
<evidence type="ECO:0000256" key="5">
    <source>
        <dbReference type="ARBA" id="ARBA00008391"/>
    </source>
</evidence>
<dbReference type="UniPathway" id="UPA00588">
    <property type="reaction ID" value="UER00646"/>
</dbReference>
<evidence type="ECO:0000313" key="14">
    <source>
        <dbReference type="EMBL" id="TXD38486.1"/>
    </source>
</evidence>